<accession>A0AAE0HJY4</accession>
<evidence type="ECO:0008006" key="3">
    <source>
        <dbReference type="Google" id="ProtNLM"/>
    </source>
</evidence>
<reference evidence="1" key="1">
    <citation type="journal article" date="2023" name="Mol. Phylogenet. Evol.">
        <title>Genome-scale phylogeny and comparative genomics of the fungal order Sordariales.</title>
        <authorList>
            <person name="Hensen N."/>
            <person name="Bonometti L."/>
            <person name="Westerberg I."/>
            <person name="Brannstrom I.O."/>
            <person name="Guillou S."/>
            <person name="Cros-Aarteil S."/>
            <person name="Calhoun S."/>
            <person name="Haridas S."/>
            <person name="Kuo A."/>
            <person name="Mondo S."/>
            <person name="Pangilinan J."/>
            <person name="Riley R."/>
            <person name="LaButti K."/>
            <person name="Andreopoulos B."/>
            <person name="Lipzen A."/>
            <person name="Chen C."/>
            <person name="Yan M."/>
            <person name="Daum C."/>
            <person name="Ng V."/>
            <person name="Clum A."/>
            <person name="Steindorff A."/>
            <person name="Ohm R.A."/>
            <person name="Martin F."/>
            <person name="Silar P."/>
            <person name="Natvig D.O."/>
            <person name="Lalanne C."/>
            <person name="Gautier V."/>
            <person name="Ament-Velasquez S.L."/>
            <person name="Kruys A."/>
            <person name="Hutchinson M.I."/>
            <person name="Powell A.J."/>
            <person name="Barry K."/>
            <person name="Miller A.N."/>
            <person name="Grigoriev I.V."/>
            <person name="Debuchy R."/>
            <person name="Gladieux P."/>
            <person name="Hiltunen Thoren M."/>
            <person name="Johannesson H."/>
        </authorList>
    </citation>
    <scope>NUCLEOTIDE SEQUENCE</scope>
    <source>
        <strain evidence="1">CBS 168.71</strain>
    </source>
</reference>
<sequence length="392" mass="42825">MEPVPILIVGVDIGMSTSGISCCLLQPGATNPCQPTSIRLHGNTHELEPTELGVKSQTYGSDIGANETRLTLLKLSMTDPKDCPWVLKDLESHDRGMIQRELNRIMTLYPETDAITEYINRLWVDGSQGVRKYLSTFNDLQPSGVEARFVFGVPAIWKQQTIREMRKAIGKSGILAFGRRQPAALDFVQEPEAAAMAVIPGVAQGRGLDVGNTILILDCGGGTVDTVVYEISSLKPVAVNEWVSPEGRFLGAIFMKSAFSSFVRGKVENQMGGDYQSVNQTALDSEIEVAWTAVEEGTIEDLTEEGVFGILSVQRTDGTYAQSVTLQKHDTHKALQTFAGRIVDFAEKQVLAADDQVTLIIVVGGFGRNAVVQDELKRRFGHELLFFTEDAG</sequence>
<dbReference type="PANTHER" id="PTHR14187:SF5">
    <property type="entry name" value="HEAT SHOCK 70 KDA PROTEIN 12A"/>
    <property type="match status" value="1"/>
</dbReference>
<keyword evidence="2" id="KW-1185">Reference proteome</keyword>
<dbReference type="Gene3D" id="3.30.420.40">
    <property type="match status" value="2"/>
</dbReference>
<dbReference type="CDD" id="cd10170">
    <property type="entry name" value="ASKHA_NBD_HSP70"/>
    <property type="match status" value="1"/>
</dbReference>
<dbReference type="Gene3D" id="3.90.640.10">
    <property type="entry name" value="Actin, Chain A, domain 4"/>
    <property type="match status" value="1"/>
</dbReference>
<dbReference type="EMBL" id="JAUEPN010000003">
    <property type="protein sequence ID" value="KAK3297943.1"/>
    <property type="molecule type" value="Genomic_DNA"/>
</dbReference>
<dbReference type="GeneID" id="87835130"/>
<reference evidence="1" key="2">
    <citation type="submission" date="2023-06" db="EMBL/GenBank/DDBJ databases">
        <authorList>
            <consortium name="Lawrence Berkeley National Laboratory"/>
            <person name="Haridas S."/>
            <person name="Hensen N."/>
            <person name="Bonometti L."/>
            <person name="Westerberg I."/>
            <person name="Brannstrom I.O."/>
            <person name="Guillou S."/>
            <person name="Cros-Aarteil S."/>
            <person name="Calhoun S."/>
            <person name="Kuo A."/>
            <person name="Mondo S."/>
            <person name="Pangilinan J."/>
            <person name="Riley R."/>
            <person name="Labutti K."/>
            <person name="Andreopoulos B."/>
            <person name="Lipzen A."/>
            <person name="Chen C."/>
            <person name="Yanf M."/>
            <person name="Daum C."/>
            <person name="Ng V."/>
            <person name="Clum A."/>
            <person name="Steindorff A."/>
            <person name="Ohm R."/>
            <person name="Martin F."/>
            <person name="Silar P."/>
            <person name="Natvig D."/>
            <person name="Lalanne C."/>
            <person name="Gautier V."/>
            <person name="Ament-Velasquez S.L."/>
            <person name="Kruys A."/>
            <person name="Hutchinson M.I."/>
            <person name="Powell A.J."/>
            <person name="Barry K."/>
            <person name="Miller A.N."/>
            <person name="Grigoriev I.V."/>
            <person name="Debuchy R."/>
            <person name="Gladieux P."/>
            <person name="Thoren M.H."/>
            <person name="Johannesson H."/>
        </authorList>
    </citation>
    <scope>NUCLEOTIDE SEQUENCE</scope>
    <source>
        <strain evidence="1">CBS 168.71</strain>
    </source>
</reference>
<name>A0AAE0HJY4_9PEZI</name>
<protein>
    <recommendedName>
        <fullName evidence="3">Actin-like ATPase domain-containing protein</fullName>
    </recommendedName>
</protein>
<evidence type="ECO:0000313" key="1">
    <source>
        <dbReference type="EMBL" id="KAK3297943.1"/>
    </source>
</evidence>
<dbReference type="SUPFAM" id="SSF53067">
    <property type="entry name" value="Actin-like ATPase domain"/>
    <property type="match status" value="1"/>
</dbReference>
<organism evidence="1 2">
    <name type="scientific">Chaetomium fimeti</name>
    <dbReference type="NCBI Taxonomy" id="1854472"/>
    <lineage>
        <taxon>Eukaryota</taxon>
        <taxon>Fungi</taxon>
        <taxon>Dikarya</taxon>
        <taxon>Ascomycota</taxon>
        <taxon>Pezizomycotina</taxon>
        <taxon>Sordariomycetes</taxon>
        <taxon>Sordariomycetidae</taxon>
        <taxon>Sordariales</taxon>
        <taxon>Chaetomiaceae</taxon>
        <taxon>Chaetomium</taxon>
    </lineage>
</organism>
<comment type="caution">
    <text evidence="1">The sequence shown here is derived from an EMBL/GenBank/DDBJ whole genome shotgun (WGS) entry which is preliminary data.</text>
</comment>
<dbReference type="Proteomes" id="UP001278766">
    <property type="component" value="Unassembled WGS sequence"/>
</dbReference>
<dbReference type="InterPro" id="IPR043129">
    <property type="entry name" value="ATPase_NBD"/>
</dbReference>
<proteinExistence type="predicted"/>
<evidence type="ECO:0000313" key="2">
    <source>
        <dbReference type="Proteomes" id="UP001278766"/>
    </source>
</evidence>
<dbReference type="RefSeq" id="XP_062661457.1">
    <property type="nucleotide sequence ID" value="XM_062798182.1"/>
</dbReference>
<gene>
    <name evidence="1" type="ORF">B0H64DRAFT_134495</name>
</gene>
<dbReference type="AlphaFoldDB" id="A0AAE0HJY4"/>
<dbReference type="PANTHER" id="PTHR14187">
    <property type="entry name" value="ALPHA KINASE/ELONGATION FACTOR 2 KINASE"/>
    <property type="match status" value="1"/>
</dbReference>